<comment type="caution">
    <text evidence="1">The sequence shown here is derived from an EMBL/GenBank/DDBJ whole genome shotgun (WGS) entry which is preliminary data.</text>
</comment>
<reference evidence="1 2" key="1">
    <citation type="journal article" date="2019" name="Commun. Biol.">
        <title>The bagworm genome reveals a unique fibroin gene that provides high tensile strength.</title>
        <authorList>
            <person name="Kono N."/>
            <person name="Nakamura H."/>
            <person name="Ohtoshi R."/>
            <person name="Tomita M."/>
            <person name="Numata K."/>
            <person name="Arakawa K."/>
        </authorList>
    </citation>
    <scope>NUCLEOTIDE SEQUENCE [LARGE SCALE GENOMIC DNA]</scope>
</reference>
<gene>
    <name evidence="1" type="ORF">EVAR_36227_1</name>
</gene>
<organism evidence="1 2">
    <name type="scientific">Eumeta variegata</name>
    <name type="common">Bagworm moth</name>
    <name type="synonym">Eumeta japonica</name>
    <dbReference type="NCBI Taxonomy" id="151549"/>
    <lineage>
        <taxon>Eukaryota</taxon>
        <taxon>Metazoa</taxon>
        <taxon>Ecdysozoa</taxon>
        <taxon>Arthropoda</taxon>
        <taxon>Hexapoda</taxon>
        <taxon>Insecta</taxon>
        <taxon>Pterygota</taxon>
        <taxon>Neoptera</taxon>
        <taxon>Endopterygota</taxon>
        <taxon>Lepidoptera</taxon>
        <taxon>Glossata</taxon>
        <taxon>Ditrysia</taxon>
        <taxon>Tineoidea</taxon>
        <taxon>Psychidae</taxon>
        <taxon>Oiketicinae</taxon>
        <taxon>Eumeta</taxon>
    </lineage>
</organism>
<protein>
    <submittedName>
        <fullName evidence="1">Uncharacterized protein</fullName>
    </submittedName>
</protein>
<accession>A0A4C1WZJ4</accession>
<sequence length="145" mass="16371">MVNNSKVLPHMVENCARSIDGRTQSINMAMMVFLASGMMKRFSGRNEATSLVERWNERFSGGDHEPGVEAEDHLLLEFLTDVNSKRPNIGLASIFTNFPVLQYNSSAQSALKKKDFSLPYSPDLAKCDYFVPQKELTQEKRFSST</sequence>
<proteinExistence type="predicted"/>
<keyword evidence="2" id="KW-1185">Reference proteome</keyword>
<name>A0A4C1WZJ4_EUMVA</name>
<dbReference type="Proteomes" id="UP000299102">
    <property type="component" value="Unassembled WGS sequence"/>
</dbReference>
<dbReference type="EMBL" id="BGZK01000671">
    <property type="protein sequence ID" value="GBP55504.1"/>
    <property type="molecule type" value="Genomic_DNA"/>
</dbReference>
<evidence type="ECO:0000313" key="1">
    <source>
        <dbReference type="EMBL" id="GBP55504.1"/>
    </source>
</evidence>
<dbReference type="AlphaFoldDB" id="A0A4C1WZJ4"/>
<evidence type="ECO:0000313" key="2">
    <source>
        <dbReference type="Proteomes" id="UP000299102"/>
    </source>
</evidence>